<comment type="caution">
    <text evidence="2">The sequence shown here is derived from an EMBL/GenBank/DDBJ whole genome shotgun (WGS) entry which is preliminary data.</text>
</comment>
<evidence type="ECO:0000313" key="2">
    <source>
        <dbReference type="EMBL" id="KAH0815382.1"/>
    </source>
</evidence>
<reference evidence="2" key="1">
    <citation type="journal article" date="2020" name="J Insects Food Feed">
        <title>The yellow mealworm (Tenebrio molitor) genome: a resource for the emerging insects as food and feed industry.</title>
        <authorList>
            <person name="Eriksson T."/>
            <person name="Andere A."/>
            <person name="Kelstrup H."/>
            <person name="Emery V."/>
            <person name="Picard C."/>
        </authorList>
    </citation>
    <scope>NUCLEOTIDE SEQUENCE</scope>
    <source>
        <strain evidence="2">Stoneville</strain>
        <tissue evidence="2">Whole head</tissue>
    </source>
</reference>
<dbReference type="AlphaFoldDB" id="A0A8J6HJA4"/>
<reference evidence="2" key="2">
    <citation type="submission" date="2021-08" db="EMBL/GenBank/DDBJ databases">
        <authorList>
            <person name="Eriksson T."/>
        </authorList>
    </citation>
    <scope>NUCLEOTIDE SEQUENCE</scope>
    <source>
        <strain evidence="2">Stoneville</strain>
        <tissue evidence="2">Whole head</tissue>
    </source>
</reference>
<accession>A0A8J6HJA4</accession>
<protein>
    <submittedName>
        <fullName evidence="2">Uncharacterized protein</fullName>
    </submittedName>
</protein>
<name>A0A8J6HJA4_TENMO</name>
<feature type="region of interest" description="Disordered" evidence="1">
    <location>
        <begin position="96"/>
        <end position="154"/>
    </location>
</feature>
<sequence length="154" mass="17410">MVVYRIAGRIPVRFVPVLLFRDICLNGSKQQCQSQRLTVHLKVNGKTSFPLSGSASVKESRPSTTLEVFPKEHDPVLVTLLWYSFRHNLKNVLHGVEQRPVTGERAPPPQHSSLDSSPRGFTISKTCSSKKPEPWAHCNKRKMSDDNKKQKAHL</sequence>
<evidence type="ECO:0000313" key="3">
    <source>
        <dbReference type="Proteomes" id="UP000719412"/>
    </source>
</evidence>
<feature type="compositionally biased region" description="Basic and acidic residues" evidence="1">
    <location>
        <begin position="142"/>
        <end position="154"/>
    </location>
</feature>
<proteinExistence type="predicted"/>
<dbReference type="EMBL" id="JABDTM020023159">
    <property type="protein sequence ID" value="KAH0815382.1"/>
    <property type="molecule type" value="Genomic_DNA"/>
</dbReference>
<keyword evidence="3" id="KW-1185">Reference proteome</keyword>
<organism evidence="2 3">
    <name type="scientific">Tenebrio molitor</name>
    <name type="common">Yellow mealworm beetle</name>
    <dbReference type="NCBI Taxonomy" id="7067"/>
    <lineage>
        <taxon>Eukaryota</taxon>
        <taxon>Metazoa</taxon>
        <taxon>Ecdysozoa</taxon>
        <taxon>Arthropoda</taxon>
        <taxon>Hexapoda</taxon>
        <taxon>Insecta</taxon>
        <taxon>Pterygota</taxon>
        <taxon>Neoptera</taxon>
        <taxon>Endopterygota</taxon>
        <taxon>Coleoptera</taxon>
        <taxon>Polyphaga</taxon>
        <taxon>Cucujiformia</taxon>
        <taxon>Tenebrionidae</taxon>
        <taxon>Tenebrio</taxon>
    </lineage>
</organism>
<dbReference type="Proteomes" id="UP000719412">
    <property type="component" value="Unassembled WGS sequence"/>
</dbReference>
<evidence type="ECO:0000256" key="1">
    <source>
        <dbReference type="SAM" id="MobiDB-lite"/>
    </source>
</evidence>
<gene>
    <name evidence="2" type="ORF">GEV33_007409</name>
</gene>